<dbReference type="InterPro" id="IPR005801">
    <property type="entry name" value="ADC_synthase"/>
</dbReference>
<dbReference type="RefSeq" id="WP_132107732.1">
    <property type="nucleotide sequence ID" value="NZ_SMLB01000070.1"/>
</dbReference>
<dbReference type="Pfam" id="PF00425">
    <property type="entry name" value="Chorismate_bind"/>
    <property type="match status" value="1"/>
</dbReference>
<reference evidence="2 3" key="1">
    <citation type="submission" date="2019-02" db="EMBL/GenBank/DDBJ databases">
        <title>Draft genome sequences of novel Actinobacteria.</title>
        <authorList>
            <person name="Sahin N."/>
            <person name="Ay H."/>
            <person name="Saygin H."/>
        </authorList>
    </citation>
    <scope>NUCLEOTIDE SEQUENCE [LARGE SCALE GENOMIC DNA]</scope>
    <source>
        <strain evidence="2 3">8K307</strain>
    </source>
</reference>
<dbReference type="PANTHER" id="PTHR11236:SF50">
    <property type="entry name" value="AMINODEOXYCHORISMATE SYNTHASE COMPONENT 1"/>
    <property type="match status" value="1"/>
</dbReference>
<name>A0A4R4ZZ74_9ACTN</name>
<dbReference type="InterPro" id="IPR015890">
    <property type="entry name" value="Chorismate_C"/>
</dbReference>
<dbReference type="OrthoDB" id="3518032at2"/>
<dbReference type="GO" id="GO:0000162">
    <property type="term" value="P:L-tryptophan biosynthetic process"/>
    <property type="evidence" value="ECO:0007669"/>
    <property type="project" value="TreeGrafter"/>
</dbReference>
<feature type="domain" description="Chorismate-utilising enzyme C-terminal" evidence="1">
    <location>
        <begin position="91"/>
        <end position="336"/>
    </location>
</feature>
<gene>
    <name evidence="2" type="ORF">E1262_28510</name>
</gene>
<dbReference type="PANTHER" id="PTHR11236">
    <property type="entry name" value="AMINOBENZOATE/ANTHRANILATE SYNTHASE"/>
    <property type="match status" value="1"/>
</dbReference>
<dbReference type="InterPro" id="IPR019999">
    <property type="entry name" value="Anth_synth_I-like"/>
</dbReference>
<proteinExistence type="predicted"/>
<comment type="caution">
    <text evidence="2">The sequence shown here is derived from an EMBL/GenBank/DDBJ whole genome shotgun (WGS) entry which is preliminary data.</text>
</comment>
<evidence type="ECO:0000313" key="3">
    <source>
        <dbReference type="Proteomes" id="UP000295217"/>
    </source>
</evidence>
<dbReference type="SUPFAM" id="SSF56322">
    <property type="entry name" value="ADC synthase"/>
    <property type="match status" value="1"/>
</dbReference>
<dbReference type="EMBL" id="SMLB01000070">
    <property type="protein sequence ID" value="TDD64365.1"/>
    <property type="molecule type" value="Genomic_DNA"/>
</dbReference>
<dbReference type="Proteomes" id="UP000295217">
    <property type="component" value="Unassembled WGS sequence"/>
</dbReference>
<accession>A0A4R4ZZ74</accession>
<dbReference type="Gene3D" id="3.60.120.10">
    <property type="entry name" value="Anthranilate synthase"/>
    <property type="match status" value="1"/>
</dbReference>
<protein>
    <submittedName>
        <fullName evidence="2">Anthranilate synthase component I family protein</fullName>
    </submittedName>
</protein>
<sequence>MPPSPNAIASRVVDVPPRPLAHLGGKLATGLVEVSSDLRVLDGSGRWAVVVTFEGDVVCVRFDHWENAPLPRAQRRWNGPAEAAWTSSLDREGYVDAVRDVRERIAAGTVYQVNVCRVLEAPLPDGAGDLLPLANRLRDRHDAPFAGIIAIPGLQVVTASPELFLRRRGDHVTSSPIKGTGRTAADLTAKDGAENVMIVDLVRNDLSRVCVTGSIAVDELLSVEKHPGLVHLVSTVSGRLLPGARWAELFAATFPPGSVSGAPKSTALRAIAELEPVPRGPYCGAVGWVDADTGEGELAVGIRTFWARDGVLRFGTGAGITWGSDPDREWAETELKAERLVGLASC</sequence>
<evidence type="ECO:0000259" key="1">
    <source>
        <dbReference type="Pfam" id="PF00425"/>
    </source>
</evidence>
<dbReference type="PRINTS" id="PR00095">
    <property type="entry name" value="ANTSNTHASEI"/>
</dbReference>
<keyword evidence="3" id="KW-1185">Reference proteome</keyword>
<evidence type="ECO:0000313" key="2">
    <source>
        <dbReference type="EMBL" id="TDD64365.1"/>
    </source>
</evidence>
<dbReference type="AlphaFoldDB" id="A0A4R4ZZ74"/>
<dbReference type="GO" id="GO:0046820">
    <property type="term" value="F:4-amino-4-deoxychorismate synthase activity"/>
    <property type="evidence" value="ECO:0007669"/>
    <property type="project" value="TreeGrafter"/>
</dbReference>
<organism evidence="2 3">
    <name type="scientific">Jiangella aurantiaca</name>
    <dbReference type="NCBI Taxonomy" id="2530373"/>
    <lineage>
        <taxon>Bacteria</taxon>
        <taxon>Bacillati</taxon>
        <taxon>Actinomycetota</taxon>
        <taxon>Actinomycetes</taxon>
        <taxon>Jiangellales</taxon>
        <taxon>Jiangellaceae</taxon>
        <taxon>Jiangella</taxon>
    </lineage>
</organism>